<keyword evidence="6 13" id="KW-1133">Transmembrane helix</keyword>
<dbReference type="Gene3D" id="1.20.120.1760">
    <property type="match status" value="1"/>
</dbReference>
<protein>
    <recommendedName>
        <fullName evidence="11">CDP-diacylglycerol--glycerol-3-phosphate 3-phosphatidyltransferase</fullName>
        <ecNumber evidence="11">2.7.8.5</ecNumber>
    </recommendedName>
</protein>
<evidence type="ECO:0000313" key="14">
    <source>
        <dbReference type="EMBL" id="MFC3690167.1"/>
    </source>
</evidence>
<keyword evidence="10" id="KW-1208">Phospholipid metabolism</keyword>
<evidence type="ECO:0000256" key="8">
    <source>
        <dbReference type="ARBA" id="ARBA00023136"/>
    </source>
</evidence>
<evidence type="ECO:0000256" key="4">
    <source>
        <dbReference type="ARBA" id="ARBA00022679"/>
    </source>
</evidence>
<evidence type="ECO:0000256" key="13">
    <source>
        <dbReference type="SAM" id="Phobius"/>
    </source>
</evidence>
<dbReference type="EMBL" id="JBHRWW010000017">
    <property type="protein sequence ID" value="MFC3690167.1"/>
    <property type="molecule type" value="Genomic_DNA"/>
</dbReference>
<name>A0ABV7WLC6_9MICO</name>
<dbReference type="InterPro" id="IPR000462">
    <property type="entry name" value="CDP-OH_P_trans"/>
</dbReference>
<dbReference type="PIRSF" id="PIRSF000847">
    <property type="entry name" value="Phos_ph_gly_syn"/>
    <property type="match status" value="1"/>
</dbReference>
<keyword evidence="5 13" id="KW-0812">Transmembrane</keyword>
<evidence type="ECO:0000256" key="12">
    <source>
        <dbReference type="RuleBase" id="RU003750"/>
    </source>
</evidence>
<dbReference type="NCBIfam" id="TIGR00560">
    <property type="entry name" value="pgsA"/>
    <property type="match status" value="1"/>
</dbReference>
<evidence type="ECO:0000256" key="7">
    <source>
        <dbReference type="ARBA" id="ARBA00023098"/>
    </source>
</evidence>
<dbReference type="InterPro" id="IPR043130">
    <property type="entry name" value="CDP-OH_PTrfase_TM_dom"/>
</dbReference>
<organism evidence="14 15">
    <name type="scientific">Aquipuribacter hungaricus</name>
    <dbReference type="NCBI Taxonomy" id="545624"/>
    <lineage>
        <taxon>Bacteria</taxon>
        <taxon>Bacillati</taxon>
        <taxon>Actinomycetota</taxon>
        <taxon>Actinomycetes</taxon>
        <taxon>Micrococcales</taxon>
        <taxon>Intrasporangiaceae</taxon>
        <taxon>Aquipuribacter</taxon>
    </lineage>
</organism>
<evidence type="ECO:0000256" key="10">
    <source>
        <dbReference type="ARBA" id="ARBA00023264"/>
    </source>
</evidence>
<keyword evidence="9" id="KW-0594">Phospholipid biosynthesis</keyword>
<feature type="transmembrane region" description="Helical" evidence="13">
    <location>
        <begin position="156"/>
        <end position="178"/>
    </location>
</feature>
<gene>
    <name evidence="14" type="primary">pgsA</name>
    <name evidence="14" type="ORF">ACFOLH_17615</name>
</gene>
<keyword evidence="3" id="KW-0444">Lipid biosynthesis</keyword>
<proteinExistence type="inferred from homology"/>
<keyword evidence="4 12" id="KW-0808">Transferase</keyword>
<comment type="subcellular location">
    <subcellularLocation>
        <location evidence="1">Membrane</location>
        <topology evidence="1">Multi-pass membrane protein</topology>
    </subcellularLocation>
</comment>
<dbReference type="Pfam" id="PF01066">
    <property type="entry name" value="CDP-OH_P_transf"/>
    <property type="match status" value="1"/>
</dbReference>
<dbReference type="PROSITE" id="PS00379">
    <property type="entry name" value="CDP_ALCOHOL_P_TRANSF"/>
    <property type="match status" value="1"/>
</dbReference>
<evidence type="ECO:0000256" key="9">
    <source>
        <dbReference type="ARBA" id="ARBA00023209"/>
    </source>
</evidence>
<keyword evidence="8 13" id="KW-0472">Membrane</keyword>
<evidence type="ECO:0000313" key="15">
    <source>
        <dbReference type="Proteomes" id="UP001595685"/>
    </source>
</evidence>
<evidence type="ECO:0000256" key="2">
    <source>
        <dbReference type="ARBA" id="ARBA00010441"/>
    </source>
</evidence>
<dbReference type="PANTHER" id="PTHR14269">
    <property type="entry name" value="CDP-DIACYLGLYCEROL--GLYCEROL-3-PHOSPHATE 3-PHOSPHATIDYLTRANSFERASE-RELATED"/>
    <property type="match status" value="1"/>
</dbReference>
<dbReference type="EC" id="2.7.8.5" evidence="11"/>
<dbReference type="RefSeq" id="WP_340295575.1">
    <property type="nucleotide sequence ID" value="NZ_JBBEOI010000262.1"/>
</dbReference>
<dbReference type="PANTHER" id="PTHR14269:SF52">
    <property type="entry name" value="PHOSPHATIDYLGLYCEROPHOSPHATE SYNTHASE-RELATED"/>
    <property type="match status" value="1"/>
</dbReference>
<dbReference type="Proteomes" id="UP001595685">
    <property type="component" value="Unassembled WGS sequence"/>
</dbReference>
<keyword evidence="15" id="KW-1185">Reference proteome</keyword>
<dbReference type="InterPro" id="IPR004570">
    <property type="entry name" value="Phosphatidylglycerol_P_synth"/>
</dbReference>
<reference evidence="15" key="1">
    <citation type="journal article" date="2019" name="Int. J. Syst. Evol. Microbiol.">
        <title>The Global Catalogue of Microorganisms (GCM) 10K type strain sequencing project: providing services to taxonomists for standard genome sequencing and annotation.</title>
        <authorList>
            <consortium name="The Broad Institute Genomics Platform"/>
            <consortium name="The Broad Institute Genome Sequencing Center for Infectious Disease"/>
            <person name="Wu L."/>
            <person name="Ma J."/>
        </authorList>
    </citation>
    <scope>NUCLEOTIDE SEQUENCE [LARGE SCALE GENOMIC DNA]</scope>
    <source>
        <strain evidence="15">NCAIM B.02333</strain>
    </source>
</reference>
<evidence type="ECO:0000256" key="6">
    <source>
        <dbReference type="ARBA" id="ARBA00022989"/>
    </source>
</evidence>
<comment type="caution">
    <text evidence="14">The sequence shown here is derived from an EMBL/GenBank/DDBJ whole genome shotgun (WGS) entry which is preliminary data.</text>
</comment>
<dbReference type="GO" id="GO:0008444">
    <property type="term" value="F:CDP-diacylglycerol-glycerol-3-phosphate 3-phosphatidyltransferase activity"/>
    <property type="evidence" value="ECO:0007669"/>
    <property type="project" value="UniProtKB-EC"/>
</dbReference>
<evidence type="ECO:0000256" key="1">
    <source>
        <dbReference type="ARBA" id="ARBA00004141"/>
    </source>
</evidence>
<feature type="transmembrane region" description="Helical" evidence="13">
    <location>
        <begin position="12"/>
        <end position="34"/>
    </location>
</feature>
<dbReference type="InterPro" id="IPR048254">
    <property type="entry name" value="CDP_ALCOHOL_P_TRANSF_CS"/>
</dbReference>
<sequence>MDAGSWRRNANLPNSVTLLRILMVPLFVLLLLAAGREDDPGHWWAALVFLVAAATDKLDGWLARRNGTVTTFGIVADPIADKALTGSAFVTLSVLDLLPWWITVVVLVREIGVTVLRAAVIRHTVVPASRGGKLKTVLQTAALTAAVAPLPGPLDVVTWVLMALAVGVTVVTGVQYTVSILRAARDHRTAVPGRA</sequence>
<dbReference type="InterPro" id="IPR050324">
    <property type="entry name" value="CDP-alcohol_PTase-I"/>
</dbReference>
<evidence type="ECO:0000256" key="5">
    <source>
        <dbReference type="ARBA" id="ARBA00022692"/>
    </source>
</evidence>
<evidence type="ECO:0000256" key="3">
    <source>
        <dbReference type="ARBA" id="ARBA00022516"/>
    </source>
</evidence>
<accession>A0ABV7WLC6</accession>
<evidence type="ECO:0000256" key="11">
    <source>
        <dbReference type="NCBIfam" id="TIGR00560"/>
    </source>
</evidence>
<comment type="similarity">
    <text evidence="2 12">Belongs to the CDP-alcohol phosphatidyltransferase class-I family.</text>
</comment>
<keyword evidence="7" id="KW-0443">Lipid metabolism</keyword>